<evidence type="ECO:0000256" key="1">
    <source>
        <dbReference type="SAM" id="MobiDB-lite"/>
    </source>
</evidence>
<dbReference type="OrthoDB" id="3424167at2"/>
<organism evidence="2 3">
    <name type="scientific">Actinomadura rayongensis</name>
    <dbReference type="NCBI Taxonomy" id="1429076"/>
    <lineage>
        <taxon>Bacteria</taxon>
        <taxon>Bacillati</taxon>
        <taxon>Actinomycetota</taxon>
        <taxon>Actinomycetes</taxon>
        <taxon>Streptosporangiales</taxon>
        <taxon>Thermomonosporaceae</taxon>
        <taxon>Actinomadura</taxon>
    </lineage>
</organism>
<feature type="compositionally biased region" description="Polar residues" evidence="1">
    <location>
        <begin position="224"/>
        <end position="237"/>
    </location>
</feature>
<dbReference type="RefSeq" id="WP_161103563.1">
    <property type="nucleotide sequence ID" value="NZ_JBHLYI010000022.1"/>
</dbReference>
<keyword evidence="3" id="KW-1185">Reference proteome</keyword>
<proteinExistence type="predicted"/>
<comment type="caution">
    <text evidence="2">The sequence shown here is derived from an EMBL/GenBank/DDBJ whole genome shotgun (WGS) entry which is preliminary data.</text>
</comment>
<feature type="compositionally biased region" description="Pro residues" evidence="1">
    <location>
        <begin position="210"/>
        <end position="221"/>
    </location>
</feature>
<name>A0A6I4WEX4_9ACTN</name>
<evidence type="ECO:0000313" key="2">
    <source>
        <dbReference type="EMBL" id="MXQ65474.1"/>
    </source>
</evidence>
<dbReference type="Proteomes" id="UP000431901">
    <property type="component" value="Unassembled WGS sequence"/>
</dbReference>
<evidence type="ECO:0000313" key="3">
    <source>
        <dbReference type="Proteomes" id="UP000431901"/>
    </source>
</evidence>
<sequence>MESLRALLVVDAEKFSRHPGSELTGLHLAIVDAVDRAMAASGLKEIWERVRFRQSTGDGLLAALPVDALPLLVHPFPHRLQDALAAAAPGLRARGVRLRLRVALHFGFLDDERTDAPGISTATTDVNRLLDSEPLRSALDAGDPDVTFAAVLLSDETFRTFVLDGKTDLKPSQFTEVRVVVKQFDRPAHLYVPTPSRGAAGPPDAEPDAAPGPPSTPPSPPSLGNVQVSGDGSQNIVGSVLNGDAHLHGRA</sequence>
<dbReference type="EMBL" id="WUTW01000002">
    <property type="protein sequence ID" value="MXQ65474.1"/>
    <property type="molecule type" value="Genomic_DNA"/>
</dbReference>
<feature type="region of interest" description="Disordered" evidence="1">
    <location>
        <begin position="191"/>
        <end position="251"/>
    </location>
</feature>
<reference evidence="2 3" key="1">
    <citation type="submission" date="2019-12" db="EMBL/GenBank/DDBJ databases">
        <title>Nocardia macrotermitis sp. nov. and Nocardia aurantia sp. nov., isolated from the gut of the fungus growing-termite Macrotermes natalensis.</title>
        <authorList>
            <person name="Christine B."/>
            <person name="Rene B."/>
        </authorList>
    </citation>
    <scope>NUCLEOTIDE SEQUENCE [LARGE SCALE GENOMIC DNA]</scope>
    <source>
        <strain evidence="2 3">DSM 102126</strain>
    </source>
</reference>
<protein>
    <submittedName>
        <fullName evidence="2">Uncharacterized protein</fullName>
    </submittedName>
</protein>
<accession>A0A6I4WEX4</accession>
<gene>
    <name evidence="2" type="ORF">GQ466_15700</name>
</gene>
<dbReference type="AlphaFoldDB" id="A0A6I4WEX4"/>